<dbReference type="PANTHER" id="PTHR23117">
    <property type="entry name" value="GUANYLATE KINASE-RELATED"/>
    <property type="match status" value="1"/>
</dbReference>
<dbReference type="NCBIfam" id="TIGR03263">
    <property type="entry name" value="guanyl_kin"/>
    <property type="match status" value="1"/>
</dbReference>
<keyword evidence="5 9" id="KW-0547">Nucleotide-binding</keyword>
<dbReference type="SMART" id="SM00072">
    <property type="entry name" value="GuKc"/>
    <property type="match status" value="1"/>
</dbReference>
<dbReference type="InterPro" id="IPR008145">
    <property type="entry name" value="GK/Ca_channel_bsu"/>
</dbReference>
<dbReference type="Gene3D" id="3.40.50.300">
    <property type="entry name" value="P-loop containing nucleotide triphosphate hydrolases"/>
    <property type="match status" value="1"/>
</dbReference>
<comment type="subcellular location">
    <subcellularLocation>
        <location evidence="9">Cytoplasm</location>
    </subcellularLocation>
</comment>
<reference evidence="11 12" key="1">
    <citation type="submission" date="2024-08" db="EMBL/GenBank/DDBJ databases">
        <title>Whole-genome sequencing of halo(alkali)philic microorganisms from hypersaline lakes.</title>
        <authorList>
            <person name="Sorokin D.Y."/>
            <person name="Merkel A.Y."/>
            <person name="Messina E."/>
            <person name="Yakimov M."/>
        </authorList>
    </citation>
    <scope>NUCLEOTIDE SEQUENCE [LARGE SCALE GENOMIC DNA]</scope>
    <source>
        <strain evidence="11 12">AB-hyl4</strain>
    </source>
</reference>
<evidence type="ECO:0000256" key="6">
    <source>
        <dbReference type="ARBA" id="ARBA00022777"/>
    </source>
</evidence>
<dbReference type="Proteomes" id="UP001575105">
    <property type="component" value="Unassembled WGS sequence"/>
</dbReference>
<dbReference type="HAMAP" id="MF_00328">
    <property type="entry name" value="Guanylate_kinase"/>
    <property type="match status" value="1"/>
</dbReference>
<keyword evidence="6 9" id="KW-0418">Kinase</keyword>
<keyword evidence="12" id="KW-1185">Reference proteome</keyword>
<comment type="caution">
    <text evidence="11">The sequence shown here is derived from an EMBL/GenBank/DDBJ whole genome shotgun (WGS) entry which is preliminary data.</text>
</comment>
<sequence>MTDQPTNAPTPTGMLLIISGPSGVGKTTITRAVERQLDTVFSVSNTTRPKTADDVDGVDYHFVTREEFEREREAGELLEWAEVFGNCYGTPRKPVEENLAKGRVVLLEIDVQGAIQVKDNLPEAFAMFVLPPSEEVLLNRLRSRKREDESAIQRRFAKARHEIRTARESGAYDTFLVNDDLEKAVAEAVRTIRDELARRASS</sequence>
<evidence type="ECO:0000313" key="11">
    <source>
        <dbReference type="EMBL" id="MFA9477316.1"/>
    </source>
</evidence>
<evidence type="ECO:0000256" key="1">
    <source>
        <dbReference type="ARBA" id="ARBA00005790"/>
    </source>
</evidence>
<evidence type="ECO:0000313" key="12">
    <source>
        <dbReference type="Proteomes" id="UP001575105"/>
    </source>
</evidence>
<feature type="binding site" evidence="9">
    <location>
        <begin position="20"/>
        <end position="27"/>
    </location>
    <ligand>
        <name>ATP</name>
        <dbReference type="ChEBI" id="CHEBI:30616"/>
    </ligand>
</feature>
<protein>
    <recommendedName>
        <fullName evidence="3 9">Guanylate kinase</fullName>
        <ecNumber evidence="2 9">2.7.4.8</ecNumber>
    </recommendedName>
    <alternativeName>
        <fullName evidence="8 9">GMP kinase</fullName>
    </alternativeName>
</protein>
<dbReference type="Gene3D" id="3.30.63.10">
    <property type="entry name" value="Guanylate Kinase phosphate binding domain"/>
    <property type="match status" value="1"/>
</dbReference>
<gene>
    <name evidence="9 11" type="primary">gmk</name>
    <name evidence="11" type="ORF">ACERK3_03295</name>
</gene>
<dbReference type="RefSeq" id="WP_425344241.1">
    <property type="nucleotide sequence ID" value="NZ_JBGUBD010000002.1"/>
</dbReference>
<dbReference type="InterPro" id="IPR008144">
    <property type="entry name" value="Guanylate_kin-like_dom"/>
</dbReference>
<dbReference type="InterPro" id="IPR027417">
    <property type="entry name" value="P-loop_NTPase"/>
</dbReference>
<feature type="domain" description="Guanylate kinase-like" evidence="10">
    <location>
        <begin position="13"/>
        <end position="193"/>
    </location>
</feature>
<dbReference type="EMBL" id="JBGUBD010000002">
    <property type="protein sequence ID" value="MFA9477316.1"/>
    <property type="molecule type" value="Genomic_DNA"/>
</dbReference>
<evidence type="ECO:0000259" key="10">
    <source>
        <dbReference type="PROSITE" id="PS50052"/>
    </source>
</evidence>
<keyword evidence="4 9" id="KW-0808">Transferase</keyword>
<keyword evidence="7 9" id="KW-0067">ATP-binding</keyword>
<proteinExistence type="inferred from homology"/>
<evidence type="ECO:0000256" key="7">
    <source>
        <dbReference type="ARBA" id="ARBA00022840"/>
    </source>
</evidence>
<dbReference type="SUPFAM" id="SSF52540">
    <property type="entry name" value="P-loop containing nucleoside triphosphate hydrolases"/>
    <property type="match status" value="1"/>
</dbReference>
<name>A0ABV4U148_9BACT</name>
<dbReference type="InterPro" id="IPR017665">
    <property type="entry name" value="Guanylate_kinase"/>
</dbReference>
<evidence type="ECO:0000256" key="2">
    <source>
        <dbReference type="ARBA" id="ARBA00012961"/>
    </source>
</evidence>
<keyword evidence="9" id="KW-0963">Cytoplasm</keyword>
<dbReference type="PROSITE" id="PS50052">
    <property type="entry name" value="GUANYLATE_KINASE_2"/>
    <property type="match status" value="1"/>
</dbReference>
<accession>A0ABV4U148</accession>
<evidence type="ECO:0000256" key="8">
    <source>
        <dbReference type="ARBA" id="ARBA00030128"/>
    </source>
</evidence>
<organism evidence="11 12">
    <name type="scientific">Natronomicrosphaera hydrolytica</name>
    <dbReference type="NCBI Taxonomy" id="3242702"/>
    <lineage>
        <taxon>Bacteria</taxon>
        <taxon>Pseudomonadati</taxon>
        <taxon>Planctomycetota</taxon>
        <taxon>Phycisphaerae</taxon>
        <taxon>Phycisphaerales</taxon>
        <taxon>Phycisphaeraceae</taxon>
        <taxon>Natronomicrosphaera</taxon>
    </lineage>
</organism>
<evidence type="ECO:0000256" key="3">
    <source>
        <dbReference type="ARBA" id="ARBA00016296"/>
    </source>
</evidence>
<dbReference type="PANTHER" id="PTHR23117:SF13">
    <property type="entry name" value="GUANYLATE KINASE"/>
    <property type="match status" value="1"/>
</dbReference>
<dbReference type="Pfam" id="PF00625">
    <property type="entry name" value="Guanylate_kin"/>
    <property type="match status" value="1"/>
</dbReference>
<comment type="function">
    <text evidence="9">Essential for recycling GMP and indirectly, cGMP.</text>
</comment>
<dbReference type="GO" id="GO:0004385">
    <property type="term" value="F:GMP kinase activity"/>
    <property type="evidence" value="ECO:0007669"/>
    <property type="project" value="UniProtKB-EC"/>
</dbReference>
<dbReference type="EC" id="2.7.4.8" evidence="2 9"/>
<comment type="similarity">
    <text evidence="1 9">Belongs to the guanylate kinase family.</text>
</comment>
<dbReference type="CDD" id="cd00071">
    <property type="entry name" value="GMPK"/>
    <property type="match status" value="1"/>
</dbReference>
<evidence type="ECO:0000256" key="5">
    <source>
        <dbReference type="ARBA" id="ARBA00022741"/>
    </source>
</evidence>
<evidence type="ECO:0000256" key="9">
    <source>
        <dbReference type="HAMAP-Rule" id="MF_00328"/>
    </source>
</evidence>
<evidence type="ECO:0000256" key="4">
    <source>
        <dbReference type="ARBA" id="ARBA00022679"/>
    </source>
</evidence>
<comment type="catalytic activity">
    <reaction evidence="9">
        <text>GMP + ATP = GDP + ADP</text>
        <dbReference type="Rhea" id="RHEA:20780"/>
        <dbReference type="ChEBI" id="CHEBI:30616"/>
        <dbReference type="ChEBI" id="CHEBI:58115"/>
        <dbReference type="ChEBI" id="CHEBI:58189"/>
        <dbReference type="ChEBI" id="CHEBI:456216"/>
        <dbReference type="EC" id="2.7.4.8"/>
    </reaction>
</comment>